<protein>
    <submittedName>
        <fullName evidence="2">Uncharacterized protein</fullName>
    </submittedName>
</protein>
<dbReference type="PATRIC" id="fig|999552.6.peg.640"/>
<evidence type="ECO:0000313" key="2">
    <source>
        <dbReference type="EMBL" id="AHC99861.1"/>
    </source>
</evidence>
<feature type="region of interest" description="Disordered" evidence="1">
    <location>
        <begin position="20"/>
        <end position="50"/>
    </location>
</feature>
<organism evidence="2 3">
    <name type="scientific">Leisingera methylohalidivorans DSM 14336</name>
    <dbReference type="NCBI Taxonomy" id="999552"/>
    <lineage>
        <taxon>Bacteria</taxon>
        <taxon>Pseudomonadati</taxon>
        <taxon>Pseudomonadota</taxon>
        <taxon>Alphaproteobacteria</taxon>
        <taxon>Rhodobacterales</taxon>
        <taxon>Roseobacteraceae</taxon>
        <taxon>Leisingera</taxon>
    </lineage>
</organism>
<proteinExistence type="predicted"/>
<dbReference type="STRING" id="999552.METH_03220"/>
<dbReference type="EMBL" id="CP006773">
    <property type="protein sequence ID" value="AHC99861.1"/>
    <property type="molecule type" value="Genomic_DNA"/>
</dbReference>
<accession>V9VSM9</accession>
<keyword evidence="3" id="KW-1185">Reference proteome</keyword>
<dbReference type="PROSITE" id="PS51257">
    <property type="entry name" value="PROKAR_LIPOPROTEIN"/>
    <property type="match status" value="1"/>
</dbReference>
<name>V9VSM9_9RHOB</name>
<evidence type="ECO:0000313" key="3">
    <source>
        <dbReference type="Proteomes" id="UP000018780"/>
    </source>
</evidence>
<dbReference type="KEGG" id="lmd:METH_03220"/>
<evidence type="ECO:0000256" key="1">
    <source>
        <dbReference type="SAM" id="MobiDB-lite"/>
    </source>
</evidence>
<dbReference type="HOGENOM" id="CLU_3119324_0_0_5"/>
<dbReference type="Proteomes" id="UP000018780">
    <property type="component" value="Chromosome"/>
</dbReference>
<gene>
    <name evidence="2" type="ORF">METH_03220</name>
</gene>
<reference evidence="2 3" key="1">
    <citation type="submission" date="2013-09" db="EMBL/GenBank/DDBJ databases">
        <authorList>
            <consortium name="DOE Joint Genome Institute"/>
            <person name="Klenk H.-P."/>
            <person name="Huntemann M."/>
            <person name="Han J."/>
            <person name="Chen A."/>
            <person name="Kyrpides N."/>
            <person name="Mavromatis K."/>
            <person name="Markowitz V."/>
            <person name="Palaniappan K."/>
            <person name="Ivanova N."/>
            <person name="Schaumberg A."/>
            <person name="Pati A."/>
            <person name="Liolios K."/>
            <person name="Nordberg H.P."/>
            <person name="Cantor M.N."/>
            <person name="Hua S.X."/>
            <person name="Woyke T."/>
        </authorList>
    </citation>
    <scope>NUCLEOTIDE SEQUENCE [LARGE SCALE GENOMIC DNA]</scope>
    <source>
        <strain evidence="2 3">DSM 14336</strain>
    </source>
</reference>
<dbReference type="AlphaFoldDB" id="V9VSM9"/>
<sequence length="50" mass="4984">MKAAVVFLALIGLAACDTGARASKPPQNHEPAATGVSVSGYGRAGVSHTF</sequence>
<dbReference type="RefSeq" id="WP_024088955.1">
    <property type="nucleotide sequence ID" value="NC_023135.1"/>
</dbReference>